<accession>A0A284S027</accession>
<feature type="compositionally biased region" description="Basic residues" evidence="1">
    <location>
        <begin position="48"/>
        <end position="65"/>
    </location>
</feature>
<dbReference type="EMBL" id="FUEG01000023">
    <property type="protein sequence ID" value="SJL14354.1"/>
    <property type="molecule type" value="Genomic_DNA"/>
</dbReference>
<sequence>MADVLERPGQFSSRLSLLYGHPHQARFLGHVDAPSVVQVEERSPLGRAKLRNRRTKKSNKPRRAKSFCSTRKAFAAYYTNAFFAMLNGRERLKRIGTRSQSTYVMSMGTDKDHACFIKQTGDENGMSFNTPA</sequence>
<name>A0A284S027_ARMOS</name>
<evidence type="ECO:0000256" key="1">
    <source>
        <dbReference type="SAM" id="MobiDB-lite"/>
    </source>
</evidence>
<gene>
    <name evidence="2" type="ORF">ARMOST_17810</name>
</gene>
<feature type="region of interest" description="Disordered" evidence="1">
    <location>
        <begin position="39"/>
        <end position="66"/>
    </location>
</feature>
<dbReference type="Proteomes" id="UP000219338">
    <property type="component" value="Unassembled WGS sequence"/>
</dbReference>
<proteinExistence type="predicted"/>
<keyword evidence="3" id="KW-1185">Reference proteome</keyword>
<organism evidence="2 3">
    <name type="scientific">Armillaria ostoyae</name>
    <name type="common">Armillaria root rot fungus</name>
    <dbReference type="NCBI Taxonomy" id="47428"/>
    <lineage>
        <taxon>Eukaryota</taxon>
        <taxon>Fungi</taxon>
        <taxon>Dikarya</taxon>
        <taxon>Basidiomycota</taxon>
        <taxon>Agaricomycotina</taxon>
        <taxon>Agaricomycetes</taxon>
        <taxon>Agaricomycetidae</taxon>
        <taxon>Agaricales</taxon>
        <taxon>Marasmiineae</taxon>
        <taxon>Physalacriaceae</taxon>
        <taxon>Armillaria</taxon>
    </lineage>
</organism>
<dbReference type="AlphaFoldDB" id="A0A284S027"/>
<evidence type="ECO:0000313" key="2">
    <source>
        <dbReference type="EMBL" id="SJL14354.1"/>
    </source>
</evidence>
<reference evidence="3" key="1">
    <citation type="journal article" date="2017" name="Nat. Ecol. Evol.">
        <title>Genome expansion and lineage-specific genetic innovations in the forest pathogenic fungi Armillaria.</title>
        <authorList>
            <person name="Sipos G."/>
            <person name="Prasanna A.N."/>
            <person name="Walter M.C."/>
            <person name="O'Connor E."/>
            <person name="Balint B."/>
            <person name="Krizsan K."/>
            <person name="Kiss B."/>
            <person name="Hess J."/>
            <person name="Varga T."/>
            <person name="Slot J."/>
            <person name="Riley R."/>
            <person name="Boka B."/>
            <person name="Rigling D."/>
            <person name="Barry K."/>
            <person name="Lee J."/>
            <person name="Mihaltcheva S."/>
            <person name="LaButti K."/>
            <person name="Lipzen A."/>
            <person name="Waldron R."/>
            <person name="Moloney N.M."/>
            <person name="Sperisen C."/>
            <person name="Kredics L."/>
            <person name="Vagvoelgyi C."/>
            <person name="Patrignani A."/>
            <person name="Fitzpatrick D."/>
            <person name="Nagy I."/>
            <person name="Doyle S."/>
            <person name="Anderson J.B."/>
            <person name="Grigoriev I.V."/>
            <person name="Gueldener U."/>
            <person name="Muensterkoetter M."/>
            <person name="Nagy L.G."/>
        </authorList>
    </citation>
    <scope>NUCLEOTIDE SEQUENCE [LARGE SCALE GENOMIC DNA]</scope>
    <source>
        <strain evidence="3">C18/9</strain>
    </source>
</reference>
<protein>
    <submittedName>
        <fullName evidence="2">Uncharacterized protein</fullName>
    </submittedName>
</protein>
<evidence type="ECO:0000313" key="3">
    <source>
        <dbReference type="Proteomes" id="UP000219338"/>
    </source>
</evidence>